<proteinExistence type="predicted"/>
<protein>
    <submittedName>
        <fullName evidence="1">Uncharacterized protein</fullName>
    </submittedName>
</protein>
<comment type="caution">
    <text evidence="1">The sequence shown here is derived from an EMBL/GenBank/DDBJ whole genome shotgun (WGS) entry which is preliminary data.</text>
</comment>
<evidence type="ECO:0000313" key="2">
    <source>
        <dbReference type="Proteomes" id="UP000677913"/>
    </source>
</evidence>
<organism evidence="1 2">
    <name type="scientific">Actinocrinis puniceicyclus</name>
    <dbReference type="NCBI Taxonomy" id="977794"/>
    <lineage>
        <taxon>Bacteria</taxon>
        <taxon>Bacillati</taxon>
        <taxon>Actinomycetota</taxon>
        <taxon>Actinomycetes</taxon>
        <taxon>Catenulisporales</taxon>
        <taxon>Actinospicaceae</taxon>
        <taxon>Actinocrinis</taxon>
    </lineage>
</organism>
<name>A0A8J7WMN9_9ACTN</name>
<dbReference type="AlphaFoldDB" id="A0A8J7WMN9"/>
<dbReference type="EMBL" id="JAGSXH010000014">
    <property type="protein sequence ID" value="MBS2962654.1"/>
    <property type="molecule type" value="Genomic_DNA"/>
</dbReference>
<evidence type="ECO:0000313" key="1">
    <source>
        <dbReference type="EMBL" id="MBS2962654.1"/>
    </source>
</evidence>
<keyword evidence="2" id="KW-1185">Reference proteome</keyword>
<dbReference type="InterPro" id="IPR045647">
    <property type="entry name" value="DUF6401"/>
</dbReference>
<dbReference type="Proteomes" id="UP000677913">
    <property type="component" value="Unassembled WGS sequence"/>
</dbReference>
<accession>A0A8J7WMN9</accession>
<sequence length="89" mass="9936">MAAVAQRFGRRLPELAFEPGLVAAIDQHSAAIRDAVQGYPSLREALTDYVLGFTDALREIGWFAHEGYDFATLRLTAICHFMREHGVTE</sequence>
<gene>
    <name evidence="1" type="ORF">KGA66_06330</name>
</gene>
<dbReference type="Pfam" id="PF19939">
    <property type="entry name" value="DUF6401"/>
    <property type="match status" value="1"/>
</dbReference>
<reference evidence="1" key="1">
    <citation type="submission" date="2021-04" db="EMBL/GenBank/DDBJ databases">
        <title>Genome based classification of Actinospica acidithermotolerans sp. nov., an actinobacterium isolated from an Indonesian hot spring.</title>
        <authorList>
            <person name="Kusuma A.B."/>
            <person name="Putra K.E."/>
            <person name="Nafisah S."/>
            <person name="Loh J."/>
            <person name="Nouioui I."/>
            <person name="Goodfellow M."/>
        </authorList>
    </citation>
    <scope>NUCLEOTIDE SEQUENCE</scope>
    <source>
        <strain evidence="1">DSM 45618</strain>
    </source>
</reference>